<evidence type="ECO:0008006" key="3">
    <source>
        <dbReference type="Google" id="ProtNLM"/>
    </source>
</evidence>
<dbReference type="InterPro" id="IPR027417">
    <property type="entry name" value="P-loop_NTPase"/>
</dbReference>
<proteinExistence type="predicted"/>
<accession>A0ABV7Z2T4</accession>
<protein>
    <recommendedName>
        <fullName evidence="3">Serine kinase</fullName>
    </recommendedName>
</protein>
<sequence length="320" mass="36513">MLNQINTRNSMAQTKIYEYSAFGILIQSEILLPALSKKTTDSDQNAIYIKIGKVPENIKNEAPSLNKNICFSKTEFLFQVPEKIKIYVSNGSLVILETFNSRLDDVLLYFYSNGLAAALYQRGVIPFHVSGVFLNKNKVLLIAAKSGTGKSTTAINLQEKGYPVFTDDTAILHKKDNKVFATASYPMIRLWQKSFENQNLFDHNQKQRLLQDVEFNKYGFSFHNDFSQKEHEVLGIVFIEIGEEDIEINTLSKIEVTQQLINNTYRKYLVKGMQMEETQFRLISEIANTIPAYMAKRPINKETFGTFAGQIVSEICKKLV</sequence>
<gene>
    <name evidence="1" type="ORF">ACFOOI_18440</name>
</gene>
<dbReference type="EMBL" id="JBHRYQ010000001">
    <property type="protein sequence ID" value="MFC3812647.1"/>
    <property type="molecule type" value="Genomic_DNA"/>
</dbReference>
<dbReference type="Proteomes" id="UP001595616">
    <property type="component" value="Unassembled WGS sequence"/>
</dbReference>
<name>A0ABV7Z2T4_9BACT</name>
<organism evidence="1 2">
    <name type="scientific">Lacihabitans lacunae</name>
    <dbReference type="NCBI Taxonomy" id="1028214"/>
    <lineage>
        <taxon>Bacteria</taxon>
        <taxon>Pseudomonadati</taxon>
        <taxon>Bacteroidota</taxon>
        <taxon>Cytophagia</taxon>
        <taxon>Cytophagales</taxon>
        <taxon>Leadbetterellaceae</taxon>
        <taxon>Lacihabitans</taxon>
    </lineage>
</organism>
<comment type="caution">
    <text evidence="1">The sequence shown here is derived from an EMBL/GenBank/DDBJ whole genome shotgun (WGS) entry which is preliminary data.</text>
</comment>
<evidence type="ECO:0000313" key="2">
    <source>
        <dbReference type="Proteomes" id="UP001595616"/>
    </source>
</evidence>
<dbReference type="Gene3D" id="3.40.50.300">
    <property type="entry name" value="P-loop containing nucleotide triphosphate hydrolases"/>
    <property type="match status" value="1"/>
</dbReference>
<evidence type="ECO:0000313" key="1">
    <source>
        <dbReference type="EMBL" id="MFC3812647.1"/>
    </source>
</evidence>
<reference evidence="2" key="1">
    <citation type="journal article" date="2019" name="Int. J. Syst. Evol. Microbiol.">
        <title>The Global Catalogue of Microorganisms (GCM) 10K type strain sequencing project: providing services to taxonomists for standard genome sequencing and annotation.</title>
        <authorList>
            <consortium name="The Broad Institute Genomics Platform"/>
            <consortium name="The Broad Institute Genome Sequencing Center for Infectious Disease"/>
            <person name="Wu L."/>
            <person name="Ma J."/>
        </authorList>
    </citation>
    <scope>NUCLEOTIDE SEQUENCE [LARGE SCALE GENOMIC DNA]</scope>
    <source>
        <strain evidence="2">CECT 7956</strain>
    </source>
</reference>
<dbReference type="RefSeq" id="WP_379839534.1">
    <property type="nucleotide sequence ID" value="NZ_JBHRYQ010000001.1"/>
</dbReference>
<keyword evidence="2" id="KW-1185">Reference proteome</keyword>
<dbReference type="SUPFAM" id="SSF53795">
    <property type="entry name" value="PEP carboxykinase-like"/>
    <property type="match status" value="1"/>
</dbReference>